<gene>
    <name evidence="2" type="ORF">AF331_12910</name>
</gene>
<evidence type="ECO:0000313" key="2">
    <source>
        <dbReference type="EMBL" id="KON84895.1"/>
    </source>
</evidence>
<proteinExistence type="predicted"/>
<dbReference type="Proteomes" id="UP000037405">
    <property type="component" value="Unassembled WGS sequence"/>
</dbReference>
<dbReference type="AlphaFoldDB" id="A0A0M0G4W8"/>
<name>A0A0M0G4W8_9BACI</name>
<evidence type="ECO:0008006" key="4">
    <source>
        <dbReference type="Google" id="ProtNLM"/>
    </source>
</evidence>
<protein>
    <recommendedName>
        <fullName evidence="4">Integral membrane protein</fullName>
    </recommendedName>
</protein>
<evidence type="ECO:0000256" key="1">
    <source>
        <dbReference type="SAM" id="Phobius"/>
    </source>
</evidence>
<sequence length="216" mass="24893">MDFILEHKWAFLIAAEVFFWISILSFLVVRYWFNMKTLSVVFFTLFIVNDLWIATMGFMDYLRTGNFTSYQVVILVIIVYALTYGKTDFKRLDVFIQKKVAKWKGEPIPDLSGPIGLHGKAKAIQEMKHFSIHLLIFGVIHGILFFLFGLSTEFDQINGLSHFFSEWFSGKQALLPFDNASANNFSRIWSLVLIIDGVTSLSYTIFPKSERKTVSS</sequence>
<keyword evidence="1" id="KW-1133">Transmembrane helix</keyword>
<accession>A0A0M0G4W8</accession>
<feature type="transmembrane region" description="Helical" evidence="1">
    <location>
        <begin position="40"/>
        <end position="61"/>
    </location>
</feature>
<feature type="transmembrane region" description="Helical" evidence="1">
    <location>
        <begin position="67"/>
        <end position="85"/>
    </location>
</feature>
<organism evidence="2 3">
    <name type="scientific">Rossellomorea marisflavi</name>
    <dbReference type="NCBI Taxonomy" id="189381"/>
    <lineage>
        <taxon>Bacteria</taxon>
        <taxon>Bacillati</taxon>
        <taxon>Bacillota</taxon>
        <taxon>Bacilli</taxon>
        <taxon>Bacillales</taxon>
        <taxon>Bacillaceae</taxon>
        <taxon>Rossellomorea</taxon>
    </lineage>
</organism>
<feature type="transmembrane region" description="Helical" evidence="1">
    <location>
        <begin position="12"/>
        <end position="33"/>
    </location>
</feature>
<reference evidence="3" key="1">
    <citation type="submission" date="2015-07" db="EMBL/GenBank/DDBJ databases">
        <title>Fjat-14235 jcm11544.</title>
        <authorList>
            <person name="Liu B."/>
            <person name="Wang J."/>
            <person name="Zhu Y."/>
            <person name="Liu G."/>
            <person name="Chen Q."/>
            <person name="Chen Z."/>
            <person name="Lan J."/>
            <person name="Che J."/>
            <person name="Ge C."/>
            <person name="Shi H."/>
            <person name="Pan Z."/>
            <person name="Liu X."/>
        </authorList>
    </citation>
    <scope>NUCLEOTIDE SEQUENCE [LARGE SCALE GENOMIC DNA]</scope>
    <source>
        <strain evidence="3">JCM 11544</strain>
    </source>
</reference>
<dbReference type="EMBL" id="LGUE01000004">
    <property type="protein sequence ID" value="KON84895.1"/>
    <property type="molecule type" value="Genomic_DNA"/>
</dbReference>
<dbReference type="OrthoDB" id="1683959at2"/>
<dbReference type="STRING" id="189381.GCA_900166615_01318"/>
<evidence type="ECO:0000313" key="3">
    <source>
        <dbReference type="Proteomes" id="UP000037405"/>
    </source>
</evidence>
<keyword evidence="3" id="KW-1185">Reference proteome</keyword>
<dbReference type="RefSeq" id="WP_053428501.1">
    <property type="nucleotide sequence ID" value="NZ_JAMQJC010000001.1"/>
</dbReference>
<comment type="caution">
    <text evidence="2">The sequence shown here is derived from an EMBL/GenBank/DDBJ whole genome shotgun (WGS) entry which is preliminary data.</text>
</comment>
<dbReference type="PATRIC" id="fig|189381.12.peg.2625"/>
<feature type="transmembrane region" description="Helical" evidence="1">
    <location>
        <begin position="130"/>
        <end position="150"/>
    </location>
</feature>
<keyword evidence="1" id="KW-0812">Transmembrane</keyword>
<keyword evidence="1" id="KW-0472">Membrane</keyword>
<feature type="transmembrane region" description="Helical" evidence="1">
    <location>
        <begin position="188"/>
        <end position="206"/>
    </location>
</feature>